<dbReference type="InterPro" id="IPR038029">
    <property type="entry name" value="GbiG_N_sf"/>
</dbReference>
<dbReference type="InterPro" id="IPR021745">
    <property type="entry name" value="CbiG_mid"/>
</dbReference>
<sequence length="338" mass="35070">MKLAILSFTATGKQLGERLCRLLTAQGHQVAASSTKAGADLHSWTAAWFTDADGLIYIGAAAIAVRAIAPHLKSKTTDPAVLCVDELGRFVIPLLSGHIGGANSLARQIGALLGATAVITTATDLHGLFAVDTWAKSQGLALRNAEAIKRVSGKLLDGETIRVFSEFPVAGALPAGLLLVGEEEPCDLYLGIHPCPCPEALQLIPPIVCAGMGCRRGIAQEILERSLRSAFQAANLCPQALGKIASIDRKAGEPGLLALCHKLGLPFLTYTAGELMGTPGSFTPSPFVEATVGVDNVCERSAVQGSGGRLLLPKQVGDGVTVALAAAPYQVDFSTTNT</sequence>
<dbReference type="SUPFAM" id="SSF159664">
    <property type="entry name" value="CobE/GbiG C-terminal domain-like"/>
    <property type="match status" value="1"/>
</dbReference>
<dbReference type="Gene3D" id="3.40.50.11220">
    <property type="match status" value="1"/>
</dbReference>
<dbReference type="Pfam" id="PF11761">
    <property type="entry name" value="CbiG_mid"/>
    <property type="match status" value="1"/>
</dbReference>
<protein>
    <submittedName>
        <fullName evidence="4">Cobalamin biosynthesis protein CbiG</fullName>
    </submittedName>
</protein>
<dbReference type="Gene3D" id="3.30.420.180">
    <property type="entry name" value="CobE/GbiG C-terminal domain"/>
    <property type="match status" value="1"/>
</dbReference>
<dbReference type="SUPFAM" id="SSF159672">
    <property type="entry name" value="CbiG N-terminal domain-like"/>
    <property type="match status" value="1"/>
</dbReference>
<evidence type="ECO:0000259" key="3">
    <source>
        <dbReference type="Pfam" id="PF11761"/>
    </source>
</evidence>
<accession>A0A6N2UE33</accession>
<feature type="domain" description="Cobalamin synthesis G N-terminal" evidence="2">
    <location>
        <begin position="45"/>
        <end position="124"/>
    </location>
</feature>
<feature type="domain" description="CobE/GbiG C-terminal" evidence="1">
    <location>
        <begin position="209"/>
        <end position="325"/>
    </location>
</feature>
<dbReference type="InterPro" id="IPR036518">
    <property type="entry name" value="CobE/GbiG_C_sf"/>
</dbReference>
<evidence type="ECO:0000259" key="2">
    <source>
        <dbReference type="Pfam" id="PF11760"/>
    </source>
</evidence>
<dbReference type="PANTHER" id="PTHR37477">
    <property type="entry name" value="COBALT-PRECORRIN-5A HYDROLASE"/>
    <property type="match status" value="1"/>
</dbReference>
<dbReference type="AlphaFoldDB" id="A0A6N2UE33"/>
<dbReference type="InterPro" id="IPR052553">
    <property type="entry name" value="CbiG_hydrolase"/>
</dbReference>
<dbReference type="InterPro" id="IPR002750">
    <property type="entry name" value="CobE/GbiG_C"/>
</dbReference>
<evidence type="ECO:0000259" key="1">
    <source>
        <dbReference type="Pfam" id="PF01890"/>
    </source>
</evidence>
<dbReference type="PANTHER" id="PTHR37477:SF1">
    <property type="entry name" value="COBALT-PRECORRIN-5A HYDROLASE"/>
    <property type="match status" value="1"/>
</dbReference>
<gene>
    <name evidence="4" type="ORF">AULFYP135_01870</name>
</gene>
<dbReference type="Pfam" id="PF01890">
    <property type="entry name" value="CbiG_C"/>
    <property type="match status" value="1"/>
</dbReference>
<evidence type="ECO:0000313" key="4">
    <source>
        <dbReference type="EMBL" id="VYT15627.1"/>
    </source>
</evidence>
<dbReference type="Pfam" id="PF11760">
    <property type="entry name" value="CbiG_N"/>
    <property type="match status" value="1"/>
</dbReference>
<organism evidence="4">
    <name type="scientific">uncultured Anaerotruncus sp</name>
    <dbReference type="NCBI Taxonomy" id="905011"/>
    <lineage>
        <taxon>Bacteria</taxon>
        <taxon>Bacillati</taxon>
        <taxon>Bacillota</taxon>
        <taxon>Clostridia</taxon>
        <taxon>Eubacteriales</taxon>
        <taxon>Oscillospiraceae</taxon>
        <taxon>Anaerotruncus</taxon>
        <taxon>environmental samples</taxon>
    </lineage>
</organism>
<proteinExistence type="predicted"/>
<name>A0A6N2UE33_9FIRM</name>
<dbReference type="GO" id="GO:0009236">
    <property type="term" value="P:cobalamin biosynthetic process"/>
    <property type="evidence" value="ECO:0007669"/>
    <property type="project" value="InterPro"/>
</dbReference>
<dbReference type="EMBL" id="CACRSL010000003">
    <property type="protein sequence ID" value="VYT15627.1"/>
    <property type="molecule type" value="Genomic_DNA"/>
</dbReference>
<reference evidence="4" key="1">
    <citation type="submission" date="2019-11" db="EMBL/GenBank/DDBJ databases">
        <authorList>
            <person name="Feng L."/>
        </authorList>
    </citation>
    <scope>NUCLEOTIDE SEQUENCE</scope>
    <source>
        <strain evidence="4">AundefinedLFYP135</strain>
    </source>
</reference>
<feature type="domain" description="Cobalamin biosynthesis central region" evidence="3">
    <location>
        <begin position="129"/>
        <end position="177"/>
    </location>
</feature>
<dbReference type="InterPro" id="IPR021744">
    <property type="entry name" value="CbiG_N"/>
</dbReference>